<keyword evidence="4 7" id="KW-1133">Transmembrane helix</keyword>
<evidence type="ECO:0000256" key="3">
    <source>
        <dbReference type="ARBA" id="ARBA00022692"/>
    </source>
</evidence>
<dbReference type="Proteomes" id="UP000308037">
    <property type="component" value="Unassembled WGS sequence"/>
</dbReference>
<dbReference type="Pfam" id="PF01899">
    <property type="entry name" value="MNHE"/>
    <property type="match status" value="1"/>
</dbReference>
<keyword evidence="9" id="KW-1185">Reference proteome</keyword>
<dbReference type="AlphaFoldDB" id="A0A4U5JAN6"/>
<feature type="transmembrane region" description="Helical" evidence="7">
    <location>
        <begin position="180"/>
        <end position="204"/>
    </location>
</feature>
<keyword evidence="2" id="KW-1003">Cell membrane</keyword>
<dbReference type="NCBIfam" id="NF009295">
    <property type="entry name" value="PRK12652.1"/>
    <property type="match status" value="1"/>
</dbReference>
<evidence type="ECO:0000256" key="1">
    <source>
        <dbReference type="ARBA" id="ARBA00004651"/>
    </source>
</evidence>
<feature type="region of interest" description="Disordered" evidence="6">
    <location>
        <begin position="355"/>
        <end position="380"/>
    </location>
</feature>
<dbReference type="EMBL" id="QKNX01000004">
    <property type="protein sequence ID" value="TKR25226.1"/>
    <property type="molecule type" value="Genomic_DNA"/>
</dbReference>
<comment type="subcellular location">
    <subcellularLocation>
        <location evidence="1">Cell membrane</location>
        <topology evidence="1">Multi-pass membrane protein</topology>
    </subcellularLocation>
</comment>
<name>A0A4U5JAN6_9EURY</name>
<organism evidence="8 9">
    <name type="scientific">Natronomonas salsuginis</name>
    <dbReference type="NCBI Taxonomy" id="2217661"/>
    <lineage>
        <taxon>Archaea</taxon>
        <taxon>Methanobacteriati</taxon>
        <taxon>Methanobacteriota</taxon>
        <taxon>Stenosarchaea group</taxon>
        <taxon>Halobacteria</taxon>
        <taxon>Halobacteriales</taxon>
        <taxon>Natronomonadaceae</taxon>
        <taxon>Natronomonas</taxon>
    </lineage>
</organism>
<sequence length="380" mass="41282">MRVDQDVDRTLVADHTEEPASGGAVLVPVGESVTLRNTVSYAIEAADEAGLDAVHFVAPVAWHDISDVEAEVRERTESLLTRVSAWVDEDVPEGSPAAETAIIGEDEYLFSPDDYADVLAGYADEHGIDRIIVDPEFSPGGNVPLLRPMEVALAARGFEVSEAPTRRTVRRSRLTRAGGALQFGLLFGVSFLFYQLLGGFAVVTGDSYDLAYELVTGTLTAGIVAGALYTVTLSERVRIGRLAIQLARFALFVPYLLYEIVVSNLYITYIVLHPNLPIDPRMTRVRSAVWGGPAVTTLANSITLTPGTLTVRTRGQYLYVHGLFEGARDGIADGALERAVRFVFYGRRAMTIPGPAERGDYEELQSPRADDATKEGKDES</sequence>
<evidence type="ECO:0000256" key="2">
    <source>
        <dbReference type="ARBA" id="ARBA00022475"/>
    </source>
</evidence>
<comment type="caution">
    <text evidence="8">The sequence shown here is derived from an EMBL/GenBank/DDBJ whole genome shotgun (WGS) entry which is preliminary data.</text>
</comment>
<feature type="transmembrane region" description="Helical" evidence="7">
    <location>
        <begin position="252"/>
        <end position="272"/>
    </location>
</feature>
<proteinExistence type="predicted"/>
<evidence type="ECO:0000313" key="8">
    <source>
        <dbReference type="EMBL" id="TKR25226.1"/>
    </source>
</evidence>
<gene>
    <name evidence="8" type="ORF">DM868_10670</name>
</gene>
<feature type="transmembrane region" description="Helical" evidence="7">
    <location>
        <begin position="210"/>
        <end position="231"/>
    </location>
</feature>
<dbReference type="InterPro" id="IPR002758">
    <property type="entry name" value="Cation_antiport_E"/>
</dbReference>
<evidence type="ECO:0000313" key="9">
    <source>
        <dbReference type="Proteomes" id="UP000308037"/>
    </source>
</evidence>
<evidence type="ECO:0000256" key="6">
    <source>
        <dbReference type="SAM" id="MobiDB-lite"/>
    </source>
</evidence>
<keyword evidence="3 7" id="KW-0812">Transmembrane</keyword>
<feature type="compositionally biased region" description="Basic and acidic residues" evidence="6">
    <location>
        <begin position="368"/>
        <end position="380"/>
    </location>
</feature>
<dbReference type="GO" id="GO:0005886">
    <property type="term" value="C:plasma membrane"/>
    <property type="evidence" value="ECO:0007669"/>
    <property type="project" value="UniProtKB-SubCell"/>
</dbReference>
<evidence type="ECO:0000256" key="4">
    <source>
        <dbReference type="ARBA" id="ARBA00022989"/>
    </source>
</evidence>
<accession>A0A4U5JAN6</accession>
<reference evidence="8 9" key="1">
    <citation type="submission" date="2019-04" db="EMBL/GenBank/DDBJ databases">
        <title>Natronomonas sp. F20-122 a newhaloarchaeon isolated from a saline saltern of Isla Bacuta, Huelva, Spain.</title>
        <authorList>
            <person name="Duran-Viseras A."/>
            <person name="Sanchez-Porro C."/>
            <person name="Ventosa A."/>
        </authorList>
    </citation>
    <scope>NUCLEOTIDE SEQUENCE [LARGE SCALE GENOMIC DNA]</scope>
    <source>
        <strain evidence="8 9">F20-122</strain>
    </source>
</reference>
<dbReference type="PANTHER" id="PTHR34584">
    <property type="entry name" value="NA(+)/H(+) ANTIPORTER SUBUNIT E1"/>
    <property type="match status" value="1"/>
</dbReference>
<evidence type="ECO:0000256" key="5">
    <source>
        <dbReference type="ARBA" id="ARBA00023136"/>
    </source>
</evidence>
<dbReference type="PANTHER" id="PTHR34584:SF1">
    <property type="entry name" value="NA(+)_H(+) ANTIPORTER SUBUNIT E1"/>
    <property type="match status" value="1"/>
</dbReference>
<dbReference type="OrthoDB" id="85180at2157"/>
<dbReference type="GO" id="GO:0008324">
    <property type="term" value="F:monoatomic cation transmembrane transporter activity"/>
    <property type="evidence" value="ECO:0007669"/>
    <property type="project" value="InterPro"/>
</dbReference>
<keyword evidence="5 7" id="KW-0472">Membrane</keyword>
<protein>
    <submittedName>
        <fullName evidence="8">Monovalent cation/H+ antiporter subunit E</fullName>
    </submittedName>
</protein>
<evidence type="ECO:0000256" key="7">
    <source>
        <dbReference type="SAM" id="Phobius"/>
    </source>
</evidence>